<dbReference type="AlphaFoldDB" id="A0A432XVI8"/>
<dbReference type="OrthoDB" id="9800188at2"/>
<accession>A0A432XVI8</accession>
<dbReference type="InterPro" id="IPR029069">
    <property type="entry name" value="HotDog_dom_sf"/>
</dbReference>
<organism evidence="1 2">
    <name type="scientific">Pseudidiomarina halophila</name>
    <dbReference type="NCBI Taxonomy" id="1449799"/>
    <lineage>
        <taxon>Bacteria</taxon>
        <taxon>Pseudomonadati</taxon>
        <taxon>Pseudomonadota</taxon>
        <taxon>Gammaproteobacteria</taxon>
        <taxon>Alteromonadales</taxon>
        <taxon>Idiomarinaceae</taxon>
        <taxon>Pseudidiomarina</taxon>
    </lineage>
</organism>
<keyword evidence="2" id="KW-1185">Reference proteome</keyword>
<evidence type="ECO:0000313" key="1">
    <source>
        <dbReference type="EMBL" id="RUO52746.1"/>
    </source>
</evidence>
<dbReference type="Gene3D" id="3.10.129.10">
    <property type="entry name" value="Hotdog Thioesterase"/>
    <property type="match status" value="1"/>
</dbReference>
<gene>
    <name evidence="1" type="ORF">CWI69_06810</name>
</gene>
<proteinExistence type="predicted"/>
<dbReference type="SUPFAM" id="SSF54637">
    <property type="entry name" value="Thioesterase/thiol ester dehydrase-isomerase"/>
    <property type="match status" value="1"/>
</dbReference>
<dbReference type="EMBL" id="PIPW01000002">
    <property type="protein sequence ID" value="RUO52746.1"/>
    <property type="molecule type" value="Genomic_DNA"/>
</dbReference>
<protein>
    <submittedName>
        <fullName evidence="1">Hydroxymyristoyl-ACP dehydratase</fullName>
    </submittedName>
</protein>
<comment type="caution">
    <text evidence="1">The sequence shown here is derived from an EMBL/GenBank/DDBJ whole genome shotgun (WGS) entry which is preliminary data.</text>
</comment>
<dbReference type="RefSeq" id="WP_126763175.1">
    <property type="nucleotide sequence ID" value="NZ_JBHLTZ010000012.1"/>
</dbReference>
<sequence length="150" mass="16729">MVALDDLIKHRAPMRLIDTVVSADGISAHCQTTLTRDSLFFREQLNGIPAHAGIEFMAQTVAAVAGSRHHESNEAIKLGFLLGSRKYRCQRDVFLCGVCYDVFAEEIHVESSGLSVFDCRIEEQGEIIAEARLNVFQPPDEAAFIKENYE</sequence>
<dbReference type="InterPro" id="IPR016776">
    <property type="entry name" value="ApeP-like_dehydratase"/>
</dbReference>
<evidence type="ECO:0000313" key="2">
    <source>
        <dbReference type="Proteomes" id="UP000287198"/>
    </source>
</evidence>
<dbReference type="CDD" id="cd01289">
    <property type="entry name" value="FabA_like"/>
    <property type="match status" value="1"/>
</dbReference>
<dbReference type="Proteomes" id="UP000287198">
    <property type="component" value="Unassembled WGS sequence"/>
</dbReference>
<name>A0A432XVI8_9GAMM</name>
<reference evidence="2" key="1">
    <citation type="journal article" date="2018" name="Front. Microbiol.">
        <title>Genome-Based Analysis Reveals the Taxonomy and Diversity of the Family Idiomarinaceae.</title>
        <authorList>
            <person name="Liu Y."/>
            <person name="Lai Q."/>
            <person name="Shao Z."/>
        </authorList>
    </citation>
    <scope>NUCLEOTIDE SEQUENCE [LARGE SCALE GENOMIC DNA]</scope>
    <source>
        <strain evidence="2">BH195</strain>
    </source>
</reference>
<dbReference type="Pfam" id="PF22817">
    <property type="entry name" value="ApeP-like"/>
    <property type="match status" value="1"/>
</dbReference>
<dbReference type="PIRSF" id="PIRSF020565">
    <property type="entry name" value="3Ho_Ac_ACP_DH_prd"/>
    <property type="match status" value="1"/>
</dbReference>